<reference evidence="15 16" key="1">
    <citation type="journal article" date="2012" name="MBio">
        <title>Insight into the transmission biology and species-specific functional capabilities of tsetse (Diptera: glossinidae) obligate symbiont wigglesworthia.</title>
        <authorList>
            <person name="Rio R.V."/>
            <person name="Symula R.E."/>
            <person name="Wang J."/>
            <person name="Lohs C."/>
            <person name="Wu Y.N."/>
            <person name="Snyder A.K."/>
            <person name="Bjornson R.D."/>
            <person name="Oshima K."/>
            <person name="Biehl B.S."/>
            <person name="Perna N.T."/>
            <person name="Hattori M."/>
            <person name="Aksoy S."/>
        </authorList>
    </citation>
    <scope>NUCLEOTIDE SEQUENCE [LARGE SCALE GENOMIC DNA]</scope>
    <source>
        <strain evidence="15">WGM</strain>
    </source>
</reference>
<keyword evidence="11 13" id="KW-0030">Aminoacyl-tRNA synthetase</keyword>
<dbReference type="AlphaFoldDB" id="H6Q5P5"/>
<name>H6Q5P5_WIGGL</name>
<evidence type="ECO:0000256" key="4">
    <source>
        <dbReference type="ARBA" id="ARBA00022490"/>
    </source>
</evidence>
<dbReference type="HAMAP" id="MF_00281">
    <property type="entry name" value="Phe_tRNA_synth_alpha1"/>
    <property type="match status" value="1"/>
</dbReference>
<evidence type="ECO:0000256" key="13">
    <source>
        <dbReference type="HAMAP-Rule" id="MF_00281"/>
    </source>
</evidence>
<dbReference type="PROSITE" id="PS50862">
    <property type="entry name" value="AA_TRNA_LIGASE_II"/>
    <property type="match status" value="1"/>
</dbReference>
<dbReference type="InterPro" id="IPR010978">
    <property type="entry name" value="tRNA-bd_arm"/>
</dbReference>
<dbReference type="PANTHER" id="PTHR11538:SF41">
    <property type="entry name" value="PHENYLALANINE--TRNA LIGASE, MITOCHONDRIAL"/>
    <property type="match status" value="1"/>
</dbReference>
<dbReference type="PANTHER" id="PTHR11538">
    <property type="entry name" value="PHENYLALANYL-TRNA SYNTHETASE"/>
    <property type="match status" value="1"/>
</dbReference>
<dbReference type="InterPro" id="IPR006195">
    <property type="entry name" value="aa-tRNA-synth_II"/>
</dbReference>
<comment type="subcellular location">
    <subcellularLocation>
        <location evidence="1 13">Cytoplasm</location>
    </subcellularLocation>
</comment>
<keyword evidence="9 13" id="KW-0460">Magnesium</keyword>
<dbReference type="CDD" id="cd00496">
    <property type="entry name" value="PheRS_alpha_core"/>
    <property type="match status" value="1"/>
</dbReference>
<gene>
    <name evidence="13 15" type="primary">pheS</name>
    <name evidence="15" type="synonym">phe-act</name>
    <name evidence="15" type="ORF">WIGMOR_0089</name>
</gene>
<evidence type="ECO:0000256" key="6">
    <source>
        <dbReference type="ARBA" id="ARBA00022723"/>
    </source>
</evidence>
<evidence type="ECO:0000256" key="1">
    <source>
        <dbReference type="ARBA" id="ARBA00004496"/>
    </source>
</evidence>
<proteinExistence type="inferred from homology"/>
<dbReference type="SUPFAM" id="SSF46589">
    <property type="entry name" value="tRNA-binding arm"/>
    <property type="match status" value="1"/>
</dbReference>
<evidence type="ECO:0000259" key="14">
    <source>
        <dbReference type="PROSITE" id="PS50862"/>
    </source>
</evidence>
<sequence>MSYHVNILNITFLINTAQNKIKKCNNIKKLELIKTYWIGKSGFFSKKNIILNKLIPYSNIIKNNIIKYASLKIKNIYLEKKEKLENKKIRSKISKDKIDVSLPGKKSELGTLHPISKIILYAENFFQSLGFSIILGNEIESSFYNFDALNVPKNHPSRTKKDTFWIDKNCLLRTQTSSVQIRVMQSQNPPLKIISSGRVYRNDHDKTHTPMFHQMEGLIIDYDVNLSNLKSILYNFCYYLLGENIKIRFRPTYFPFTQPSAEIDIMNQYGKWIEILGCGLVHPNVLNNININSNKYSGLAFGIGIERLAMLYYRLSDVRLLFMNNLSFLKQFK</sequence>
<dbReference type="InterPro" id="IPR002319">
    <property type="entry name" value="Phenylalanyl-tRNA_Synthase"/>
</dbReference>
<evidence type="ECO:0000256" key="12">
    <source>
        <dbReference type="ARBA" id="ARBA00049255"/>
    </source>
</evidence>
<dbReference type="KEGG" id="wgl:WIGMOR_0089"/>
<keyword evidence="16" id="KW-1185">Reference proteome</keyword>
<evidence type="ECO:0000313" key="15">
    <source>
        <dbReference type="EMBL" id="AFA40949.1"/>
    </source>
</evidence>
<dbReference type="eggNOG" id="COG0016">
    <property type="taxonomic scope" value="Bacteria"/>
</dbReference>
<comment type="cofactor">
    <cofactor evidence="13">
        <name>Mg(2+)</name>
        <dbReference type="ChEBI" id="CHEBI:18420"/>
    </cofactor>
    <text evidence="13">Binds 2 magnesium ions per tetramer.</text>
</comment>
<dbReference type="InterPro" id="IPR004529">
    <property type="entry name" value="Phe-tRNA-synth_IIc_asu"/>
</dbReference>
<dbReference type="NCBIfam" id="TIGR00468">
    <property type="entry name" value="pheS"/>
    <property type="match status" value="1"/>
</dbReference>
<accession>H6Q5P5</accession>
<dbReference type="GO" id="GO:0000049">
    <property type="term" value="F:tRNA binding"/>
    <property type="evidence" value="ECO:0007669"/>
    <property type="project" value="InterPro"/>
</dbReference>
<comment type="caution">
    <text evidence="13">Lacks conserved residue(s) required for the propagation of feature annotation.</text>
</comment>
<evidence type="ECO:0000256" key="10">
    <source>
        <dbReference type="ARBA" id="ARBA00022917"/>
    </source>
</evidence>
<keyword evidence="7 13" id="KW-0547">Nucleotide-binding</keyword>
<comment type="catalytic activity">
    <reaction evidence="12 13">
        <text>tRNA(Phe) + L-phenylalanine + ATP = L-phenylalanyl-tRNA(Phe) + AMP + diphosphate + H(+)</text>
        <dbReference type="Rhea" id="RHEA:19413"/>
        <dbReference type="Rhea" id="RHEA-COMP:9668"/>
        <dbReference type="Rhea" id="RHEA-COMP:9699"/>
        <dbReference type="ChEBI" id="CHEBI:15378"/>
        <dbReference type="ChEBI" id="CHEBI:30616"/>
        <dbReference type="ChEBI" id="CHEBI:33019"/>
        <dbReference type="ChEBI" id="CHEBI:58095"/>
        <dbReference type="ChEBI" id="CHEBI:78442"/>
        <dbReference type="ChEBI" id="CHEBI:78531"/>
        <dbReference type="ChEBI" id="CHEBI:456215"/>
        <dbReference type="EC" id="6.1.1.20"/>
    </reaction>
</comment>
<keyword evidence="10 13" id="KW-0648">Protein biosynthesis</keyword>
<evidence type="ECO:0000256" key="5">
    <source>
        <dbReference type="ARBA" id="ARBA00022598"/>
    </source>
</evidence>
<dbReference type="Gene3D" id="3.30.930.10">
    <property type="entry name" value="Bira Bifunctional Protein, Domain 2"/>
    <property type="match status" value="1"/>
</dbReference>
<evidence type="ECO:0000256" key="3">
    <source>
        <dbReference type="ARBA" id="ARBA00011209"/>
    </source>
</evidence>
<feature type="domain" description="Aminoacyl-transfer RNA synthetases class-II family profile" evidence="14">
    <location>
        <begin position="116"/>
        <end position="323"/>
    </location>
</feature>
<evidence type="ECO:0000313" key="16">
    <source>
        <dbReference type="Proteomes" id="UP000009061"/>
    </source>
</evidence>
<keyword evidence="8 13" id="KW-0067">ATP-binding</keyword>
<evidence type="ECO:0000256" key="11">
    <source>
        <dbReference type="ARBA" id="ARBA00023146"/>
    </source>
</evidence>
<keyword evidence="5 13" id="KW-0436">Ligase</keyword>
<dbReference type="GO" id="GO:0005737">
    <property type="term" value="C:cytoplasm"/>
    <property type="evidence" value="ECO:0007669"/>
    <property type="project" value="UniProtKB-SubCell"/>
</dbReference>
<dbReference type="SUPFAM" id="SSF55681">
    <property type="entry name" value="Class II aaRS and biotin synthetases"/>
    <property type="match status" value="1"/>
</dbReference>
<dbReference type="GO" id="GO:0004826">
    <property type="term" value="F:phenylalanine-tRNA ligase activity"/>
    <property type="evidence" value="ECO:0007669"/>
    <property type="project" value="UniProtKB-UniRule"/>
</dbReference>
<organism evidence="15 16">
    <name type="scientific">Wigglesworthia glossinidia endosymbiont of Glossina morsitans morsitans</name>
    <name type="common">Yale colony</name>
    <dbReference type="NCBI Taxonomy" id="1142511"/>
    <lineage>
        <taxon>Bacteria</taxon>
        <taxon>Pseudomonadati</taxon>
        <taxon>Pseudomonadota</taxon>
        <taxon>Gammaproteobacteria</taxon>
        <taxon>Enterobacterales</taxon>
        <taxon>Erwiniaceae</taxon>
        <taxon>Wigglesworthia</taxon>
    </lineage>
</organism>
<comment type="similarity">
    <text evidence="2 13">Belongs to the class-II aminoacyl-tRNA synthetase family. Phe-tRNA synthetase alpha subunit type 1 subfamily.</text>
</comment>
<dbReference type="GO" id="GO:0006432">
    <property type="term" value="P:phenylalanyl-tRNA aminoacylation"/>
    <property type="evidence" value="ECO:0007669"/>
    <property type="project" value="UniProtKB-UniRule"/>
</dbReference>
<dbReference type="OrthoDB" id="9800719at2"/>
<dbReference type="STRING" id="1142511.WIGMOR_0089"/>
<dbReference type="EC" id="6.1.1.20" evidence="13"/>
<comment type="subunit">
    <text evidence="3 13">Tetramer of two alpha and two beta subunits.</text>
</comment>
<dbReference type="Proteomes" id="UP000009061">
    <property type="component" value="Chromosome"/>
</dbReference>
<dbReference type="RefSeq" id="WP_014353888.1">
    <property type="nucleotide sequence ID" value="NC_016893.1"/>
</dbReference>
<evidence type="ECO:0000256" key="8">
    <source>
        <dbReference type="ARBA" id="ARBA00022840"/>
    </source>
</evidence>
<dbReference type="InterPro" id="IPR045864">
    <property type="entry name" value="aa-tRNA-synth_II/BPL/LPL"/>
</dbReference>
<dbReference type="EMBL" id="CP003315">
    <property type="protein sequence ID" value="AFA40949.1"/>
    <property type="molecule type" value="Genomic_DNA"/>
</dbReference>
<dbReference type="Pfam" id="PF01409">
    <property type="entry name" value="tRNA-synt_2d"/>
    <property type="match status" value="1"/>
</dbReference>
<evidence type="ECO:0000256" key="7">
    <source>
        <dbReference type="ARBA" id="ARBA00022741"/>
    </source>
</evidence>
<evidence type="ECO:0000256" key="2">
    <source>
        <dbReference type="ARBA" id="ARBA00010207"/>
    </source>
</evidence>
<dbReference type="GO" id="GO:0000287">
    <property type="term" value="F:magnesium ion binding"/>
    <property type="evidence" value="ECO:0007669"/>
    <property type="project" value="UniProtKB-UniRule"/>
</dbReference>
<keyword evidence="6 13" id="KW-0479">Metal-binding</keyword>
<protein>
    <recommendedName>
        <fullName evidence="13">Phenylalanine--tRNA ligase alpha subunit</fullName>
        <ecNumber evidence="13">6.1.1.20</ecNumber>
    </recommendedName>
    <alternativeName>
        <fullName evidence="13">Phenylalanyl-tRNA synthetase alpha subunit</fullName>
        <shortName evidence="13">PheRS</shortName>
    </alternativeName>
</protein>
<dbReference type="InterPro" id="IPR022911">
    <property type="entry name" value="Phe_tRNA_ligase_alpha1_bac"/>
</dbReference>
<keyword evidence="4 13" id="KW-0963">Cytoplasm</keyword>
<dbReference type="HOGENOM" id="CLU_025086_0_1_6"/>
<evidence type="ECO:0000256" key="9">
    <source>
        <dbReference type="ARBA" id="ARBA00022842"/>
    </source>
</evidence>
<dbReference type="GO" id="GO:0005524">
    <property type="term" value="F:ATP binding"/>
    <property type="evidence" value="ECO:0007669"/>
    <property type="project" value="UniProtKB-UniRule"/>
</dbReference>